<gene>
    <name evidence="3" type="ORF">OIU77_019985</name>
</gene>
<keyword evidence="4" id="KW-1185">Reference proteome</keyword>
<reference evidence="3" key="2">
    <citation type="journal article" date="2023" name="Int. J. Mol. Sci.">
        <title>De Novo Assembly and Annotation of 11 Diverse Shrub Willow (Salix) Genomes Reveals Novel Gene Organization in Sex-Linked Regions.</title>
        <authorList>
            <person name="Hyden B."/>
            <person name="Feng K."/>
            <person name="Yates T.B."/>
            <person name="Jawdy S."/>
            <person name="Cereghino C."/>
            <person name="Smart L.B."/>
            <person name="Muchero W."/>
        </authorList>
    </citation>
    <scope>NUCLEOTIDE SEQUENCE</scope>
    <source>
        <tissue evidence="3">Shoot tip</tissue>
    </source>
</reference>
<dbReference type="Proteomes" id="UP001141253">
    <property type="component" value="Chromosome 5"/>
</dbReference>
<sequence>MGKHVIVRNMLLEMLIDLQVTIKSDELLEQWHKIVSSKLVTYFLDEAAHPTSMRWIMTLLGVSLASSPTFALKFHTGGGYQGLMRVLPSFYDSPDIYYILFCLIFGKPVYPRLPEVRMLDFHALMPSNGSYVELKYVELLESVIAMAKSTFDRLSMQSMLAHQTGNLSQIGASLVAELVEGNADMTGELQGEALMHKTYAARLMGGEASAPAAATAVLRFMVDLAKMSPPFSALCRRPEFLESCIDLYFSCTRAAYAVKMVKALSEKTEEKELNDCDDTSSSQNTFSSLPLEQEQSAKTSISAGSFPQGHASTSSEDMPLPCK</sequence>
<evidence type="ECO:0000256" key="1">
    <source>
        <dbReference type="ARBA" id="ARBA00022574"/>
    </source>
</evidence>
<feature type="compositionally biased region" description="Polar residues" evidence="2">
    <location>
        <begin position="279"/>
        <end position="316"/>
    </location>
</feature>
<evidence type="ECO:0000256" key="2">
    <source>
        <dbReference type="SAM" id="MobiDB-lite"/>
    </source>
</evidence>
<dbReference type="InterPro" id="IPR051944">
    <property type="entry name" value="BEACH_domain_protein"/>
</dbReference>
<dbReference type="PANTHER" id="PTHR46108:SF4">
    <property type="entry name" value="BLUE CHEESE"/>
    <property type="match status" value="1"/>
</dbReference>
<name>A0ABQ9CI47_9ROSI</name>
<protein>
    <submittedName>
        <fullName evidence="3">Uncharacterized protein</fullName>
    </submittedName>
</protein>
<evidence type="ECO:0000313" key="3">
    <source>
        <dbReference type="EMBL" id="KAJ6399347.1"/>
    </source>
</evidence>
<keyword evidence="1" id="KW-0853">WD repeat</keyword>
<organism evidence="3 4">
    <name type="scientific">Salix suchowensis</name>
    <dbReference type="NCBI Taxonomy" id="1278906"/>
    <lineage>
        <taxon>Eukaryota</taxon>
        <taxon>Viridiplantae</taxon>
        <taxon>Streptophyta</taxon>
        <taxon>Embryophyta</taxon>
        <taxon>Tracheophyta</taxon>
        <taxon>Spermatophyta</taxon>
        <taxon>Magnoliopsida</taxon>
        <taxon>eudicotyledons</taxon>
        <taxon>Gunneridae</taxon>
        <taxon>Pentapetalae</taxon>
        <taxon>rosids</taxon>
        <taxon>fabids</taxon>
        <taxon>Malpighiales</taxon>
        <taxon>Salicaceae</taxon>
        <taxon>Saliceae</taxon>
        <taxon>Salix</taxon>
    </lineage>
</organism>
<accession>A0ABQ9CI47</accession>
<dbReference type="EMBL" id="JAPFFI010000003">
    <property type="protein sequence ID" value="KAJ6399347.1"/>
    <property type="molecule type" value="Genomic_DNA"/>
</dbReference>
<dbReference type="PANTHER" id="PTHR46108">
    <property type="entry name" value="BLUE CHEESE"/>
    <property type="match status" value="1"/>
</dbReference>
<evidence type="ECO:0000313" key="4">
    <source>
        <dbReference type="Proteomes" id="UP001141253"/>
    </source>
</evidence>
<proteinExistence type="predicted"/>
<feature type="region of interest" description="Disordered" evidence="2">
    <location>
        <begin position="270"/>
        <end position="323"/>
    </location>
</feature>
<reference evidence="3" key="1">
    <citation type="submission" date="2022-10" db="EMBL/GenBank/DDBJ databases">
        <authorList>
            <person name="Hyden B.L."/>
            <person name="Feng K."/>
            <person name="Yates T."/>
            <person name="Jawdy S."/>
            <person name="Smart L.B."/>
            <person name="Muchero W."/>
        </authorList>
    </citation>
    <scope>NUCLEOTIDE SEQUENCE</scope>
    <source>
        <tissue evidence="3">Shoot tip</tissue>
    </source>
</reference>
<comment type="caution">
    <text evidence="3">The sequence shown here is derived from an EMBL/GenBank/DDBJ whole genome shotgun (WGS) entry which is preliminary data.</text>
</comment>